<feature type="compositionally biased region" description="Basic and acidic residues" evidence="1">
    <location>
        <begin position="66"/>
        <end position="75"/>
    </location>
</feature>
<dbReference type="AlphaFoldDB" id="A0A2G9HFQ7"/>
<sequence>MVRIYPIDVKQLKEKQTCGADFESSWAVLGGGDIGPGSKVTGGVSKVASRSLGQIPHCVKLRRERVRGEAEKSKSDSTGAFASAREQESDSGEEEKSGDESNDDGVFDNSGLPQLTVEELSALSRRVRFPMSCRYVLPSSWARASNPPRGHFTMFTAYFGAGFTIPPDLLLVEELELLLSVESFQSLFLLKKVPKEPFFYFFPRPGCKFLSGVLSSWGPWNGRFFFARNEGWDFPFAWSSSASLIKYRKCHRDLCDSFEASGLFEKEFDVSILFPAGILLIISSCLRLPYWYLLTYCLSC</sequence>
<keyword evidence="2" id="KW-1133">Transmembrane helix</keyword>
<keyword evidence="2" id="KW-0812">Transmembrane</keyword>
<feature type="transmembrane region" description="Helical" evidence="2">
    <location>
        <begin position="272"/>
        <end position="294"/>
    </location>
</feature>
<evidence type="ECO:0000256" key="2">
    <source>
        <dbReference type="SAM" id="Phobius"/>
    </source>
</evidence>
<evidence type="ECO:0000256" key="1">
    <source>
        <dbReference type="SAM" id="MobiDB-lite"/>
    </source>
</evidence>
<organism evidence="3 4">
    <name type="scientific">Handroanthus impetiginosus</name>
    <dbReference type="NCBI Taxonomy" id="429701"/>
    <lineage>
        <taxon>Eukaryota</taxon>
        <taxon>Viridiplantae</taxon>
        <taxon>Streptophyta</taxon>
        <taxon>Embryophyta</taxon>
        <taxon>Tracheophyta</taxon>
        <taxon>Spermatophyta</taxon>
        <taxon>Magnoliopsida</taxon>
        <taxon>eudicotyledons</taxon>
        <taxon>Gunneridae</taxon>
        <taxon>Pentapetalae</taxon>
        <taxon>asterids</taxon>
        <taxon>lamiids</taxon>
        <taxon>Lamiales</taxon>
        <taxon>Bignoniaceae</taxon>
        <taxon>Crescentiina</taxon>
        <taxon>Tabebuia alliance</taxon>
        <taxon>Handroanthus</taxon>
    </lineage>
</organism>
<keyword evidence="4" id="KW-1185">Reference proteome</keyword>
<dbReference type="EMBL" id="NKXS01001883">
    <property type="protein sequence ID" value="PIN16364.1"/>
    <property type="molecule type" value="Genomic_DNA"/>
</dbReference>
<accession>A0A2G9HFQ7</accession>
<dbReference type="OrthoDB" id="913607at2759"/>
<protein>
    <submittedName>
        <fullName evidence="3">Uncharacterized protein</fullName>
    </submittedName>
</protein>
<feature type="region of interest" description="Disordered" evidence="1">
    <location>
        <begin position="63"/>
        <end position="111"/>
    </location>
</feature>
<evidence type="ECO:0000313" key="3">
    <source>
        <dbReference type="EMBL" id="PIN16364.1"/>
    </source>
</evidence>
<gene>
    <name evidence="3" type="ORF">CDL12_10977</name>
</gene>
<reference evidence="4" key="1">
    <citation type="journal article" date="2018" name="Gigascience">
        <title>Genome assembly of the Pink Ipe (Handroanthus impetiginosus, Bignoniaceae), a highly valued, ecologically keystone Neotropical timber forest tree.</title>
        <authorList>
            <person name="Silva-Junior O.B."/>
            <person name="Grattapaglia D."/>
            <person name="Novaes E."/>
            <person name="Collevatti R.G."/>
        </authorList>
    </citation>
    <scope>NUCLEOTIDE SEQUENCE [LARGE SCALE GENOMIC DNA]</scope>
    <source>
        <strain evidence="4">cv. UFG-1</strain>
    </source>
</reference>
<evidence type="ECO:0000313" key="4">
    <source>
        <dbReference type="Proteomes" id="UP000231279"/>
    </source>
</evidence>
<comment type="caution">
    <text evidence="3">The sequence shown here is derived from an EMBL/GenBank/DDBJ whole genome shotgun (WGS) entry which is preliminary data.</text>
</comment>
<name>A0A2G9HFQ7_9LAMI</name>
<keyword evidence="2" id="KW-0472">Membrane</keyword>
<proteinExistence type="predicted"/>
<dbReference type="Proteomes" id="UP000231279">
    <property type="component" value="Unassembled WGS sequence"/>
</dbReference>